<keyword evidence="1" id="KW-0812">Transmembrane</keyword>
<dbReference type="RefSeq" id="WP_280575630.1">
    <property type="nucleotide sequence ID" value="NZ_JARXRM010000044.1"/>
</dbReference>
<protein>
    <submittedName>
        <fullName evidence="2">Uncharacterized protein</fullName>
    </submittedName>
</protein>
<accession>A0ABT6JBX3</accession>
<feature type="transmembrane region" description="Helical" evidence="1">
    <location>
        <begin position="105"/>
        <end position="124"/>
    </location>
</feature>
<keyword evidence="3" id="KW-1185">Reference proteome</keyword>
<sequence length="257" mass="28785">MNITGNVILGLLYLVPGVLFVAGLSRLYTTRTPSLFDGQISLGIVGSVVAAIAMHSLCIAIANVITPYLGIPAPDASQAISLLLSDSRSDRVEQLINDAGRTWRYVSAYFIFASISAFILGKCANRLIKLNRRANWYDLLRDEDADFIWLTTDIDVGGDTYLYAGMVKDFKIASDGELERVVLLGAVRRPIRRPSQSEIDEHRESYNERGWIEIPGEYVILRMSEARTINIDYWYLEQEREDPESASNQPSNDDARS</sequence>
<gene>
    <name evidence="2" type="ORF">QFW77_15195</name>
</gene>
<name>A0ABT6JBX3_9GAMM</name>
<evidence type="ECO:0000313" key="3">
    <source>
        <dbReference type="Proteomes" id="UP001156940"/>
    </source>
</evidence>
<organism evidence="2 3">
    <name type="scientific">Luteimonas endophytica</name>
    <dbReference type="NCBI Taxonomy" id="3042023"/>
    <lineage>
        <taxon>Bacteria</taxon>
        <taxon>Pseudomonadati</taxon>
        <taxon>Pseudomonadota</taxon>
        <taxon>Gammaproteobacteria</taxon>
        <taxon>Lysobacterales</taxon>
        <taxon>Lysobacteraceae</taxon>
        <taxon>Luteimonas</taxon>
    </lineage>
</organism>
<reference evidence="2 3" key="1">
    <citation type="submission" date="2023-04" db="EMBL/GenBank/DDBJ databases">
        <title>Luteimonas endophyticus RD2P54.</title>
        <authorList>
            <person name="Sun J.-Q."/>
        </authorList>
    </citation>
    <scope>NUCLEOTIDE SEQUENCE [LARGE SCALE GENOMIC DNA]</scope>
    <source>
        <strain evidence="2 3">RD2P54</strain>
    </source>
</reference>
<proteinExistence type="predicted"/>
<evidence type="ECO:0000313" key="2">
    <source>
        <dbReference type="EMBL" id="MDH5824320.1"/>
    </source>
</evidence>
<keyword evidence="1" id="KW-0472">Membrane</keyword>
<comment type="caution">
    <text evidence="2">The sequence shown here is derived from an EMBL/GenBank/DDBJ whole genome shotgun (WGS) entry which is preliminary data.</text>
</comment>
<dbReference type="EMBL" id="JARXRM010000044">
    <property type="protein sequence ID" value="MDH5824320.1"/>
    <property type="molecule type" value="Genomic_DNA"/>
</dbReference>
<feature type="transmembrane region" description="Helical" evidence="1">
    <location>
        <begin position="6"/>
        <end position="28"/>
    </location>
</feature>
<evidence type="ECO:0000256" key="1">
    <source>
        <dbReference type="SAM" id="Phobius"/>
    </source>
</evidence>
<dbReference type="Proteomes" id="UP001156940">
    <property type="component" value="Unassembled WGS sequence"/>
</dbReference>
<keyword evidence="1" id="KW-1133">Transmembrane helix</keyword>
<feature type="transmembrane region" description="Helical" evidence="1">
    <location>
        <begin position="40"/>
        <end position="65"/>
    </location>
</feature>